<evidence type="ECO:0000313" key="2">
    <source>
        <dbReference type="EMBL" id="MEU5711249.1"/>
    </source>
</evidence>
<dbReference type="EMBL" id="JBFAEG010000025">
    <property type="protein sequence ID" value="MEU5711249.1"/>
    <property type="molecule type" value="Genomic_DNA"/>
</dbReference>
<dbReference type="InterPro" id="IPR003738">
    <property type="entry name" value="SRAP"/>
</dbReference>
<protein>
    <submittedName>
        <fullName evidence="2">SOS response-associated peptidase family protein</fullName>
    </submittedName>
</protein>
<dbReference type="SUPFAM" id="SSF143081">
    <property type="entry name" value="BB1717-like"/>
    <property type="match status" value="1"/>
</dbReference>
<dbReference type="Gene3D" id="3.90.1680.10">
    <property type="entry name" value="SOS response associated peptidase-like"/>
    <property type="match status" value="1"/>
</dbReference>
<comment type="caution">
    <text evidence="2">The sequence shown here is derived from an EMBL/GenBank/DDBJ whole genome shotgun (WGS) entry which is preliminary data.</text>
</comment>
<organism evidence="2 3">
    <name type="scientific">Streptomyces flaveolus</name>
    <dbReference type="NCBI Taxonomy" id="67297"/>
    <lineage>
        <taxon>Bacteria</taxon>
        <taxon>Bacillati</taxon>
        <taxon>Actinomycetota</taxon>
        <taxon>Actinomycetes</taxon>
        <taxon>Kitasatosporales</taxon>
        <taxon>Streptomycetaceae</taxon>
        <taxon>Streptomyces</taxon>
    </lineage>
</organism>
<gene>
    <name evidence="2" type="ORF">AB0H04_31010</name>
</gene>
<dbReference type="RefSeq" id="WP_234339730.1">
    <property type="nucleotide sequence ID" value="NZ_JBEXDP010000027.1"/>
</dbReference>
<dbReference type="InterPro" id="IPR036590">
    <property type="entry name" value="SRAP-like"/>
</dbReference>
<name>A0ABV3AH27_9ACTN</name>
<keyword evidence="3" id="KW-1185">Reference proteome</keyword>
<feature type="region of interest" description="Disordered" evidence="1">
    <location>
        <begin position="135"/>
        <end position="165"/>
    </location>
</feature>
<reference evidence="2 3" key="1">
    <citation type="submission" date="2024-06" db="EMBL/GenBank/DDBJ databases">
        <title>The Natural Products Discovery Center: Release of the First 8490 Sequenced Strains for Exploring Actinobacteria Biosynthetic Diversity.</title>
        <authorList>
            <person name="Kalkreuter E."/>
            <person name="Kautsar S.A."/>
            <person name="Yang D."/>
            <person name="Bader C.D."/>
            <person name="Teijaro C.N."/>
            <person name="Fluegel L."/>
            <person name="Davis C.M."/>
            <person name="Simpson J.R."/>
            <person name="Lauterbach L."/>
            <person name="Steele A.D."/>
            <person name="Gui C."/>
            <person name="Meng S."/>
            <person name="Li G."/>
            <person name="Viehrig K."/>
            <person name="Ye F."/>
            <person name="Su P."/>
            <person name="Kiefer A.F."/>
            <person name="Nichols A."/>
            <person name="Cepeda A.J."/>
            <person name="Yan W."/>
            <person name="Fan B."/>
            <person name="Jiang Y."/>
            <person name="Adhikari A."/>
            <person name="Zheng C.-J."/>
            <person name="Schuster L."/>
            <person name="Cowan T.M."/>
            <person name="Smanski M.J."/>
            <person name="Chevrette M.G."/>
            <person name="De Carvalho L.P.S."/>
            <person name="Shen B."/>
        </authorList>
    </citation>
    <scope>NUCLEOTIDE SEQUENCE [LARGE SCALE GENOMIC DNA]</scope>
    <source>
        <strain evidence="2 3">NPDC020594</strain>
    </source>
</reference>
<dbReference type="Proteomes" id="UP001551011">
    <property type="component" value="Unassembled WGS sequence"/>
</dbReference>
<accession>A0ABV3AH27</accession>
<dbReference type="Pfam" id="PF02586">
    <property type="entry name" value="SRAP"/>
    <property type="match status" value="1"/>
</dbReference>
<sequence>MAPIAVVPDHTTAAALHDPKDPFNETVVAFYVQAAGGLGDLYSPVLSLTAGDTERPSRLFHAAHWPSTEALAPSWNVAPTDEVWAVLERAPREGGGGAARVRELRALRWGLVPSWAKESKIGARMVVHSHRLGAGMPAAGVSGRGRRRDRAPNRPPSRRGPASGS</sequence>
<proteinExistence type="predicted"/>
<evidence type="ECO:0000313" key="3">
    <source>
        <dbReference type="Proteomes" id="UP001551011"/>
    </source>
</evidence>
<evidence type="ECO:0000256" key="1">
    <source>
        <dbReference type="SAM" id="MobiDB-lite"/>
    </source>
</evidence>